<evidence type="ECO:0000313" key="1">
    <source>
        <dbReference type="EMBL" id="MBI4595163.1"/>
    </source>
</evidence>
<gene>
    <name evidence="1" type="ORF">HY730_02165</name>
</gene>
<dbReference type="EMBL" id="JACQWF010000101">
    <property type="protein sequence ID" value="MBI4595163.1"/>
    <property type="molecule type" value="Genomic_DNA"/>
</dbReference>
<organism evidence="1 2">
    <name type="scientific">Tectimicrobiota bacterium</name>
    <dbReference type="NCBI Taxonomy" id="2528274"/>
    <lineage>
        <taxon>Bacteria</taxon>
        <taxon>Pseudomonadati</taxon>
        <taxon>Nitrospinota/Tectimicrobiota group</taxon>
        <taxon>Candidatus Tectimicrobiota</taxon>
    </lineage>
</organism>
<reference evidence="1" key="1">
    <citation type="submission" date="2020-07" db="EMBL/GenBank/DDBJ databases">
        <title>Huge and variable diversity of episymbiotic CPR bacteria and DPANN archaea in groundwater ecosystems.</title>
        <authorList>
            <person name="He C.Y."/>
            <person name="Keren R."/>
            <person name="Whittaker M."/>
            <person name="Farag I.F."/>
            <person name="Doudna J."/>
            <person name="Cate J.H.D."/>
            <person name="Banfield J.F."/>
        </authorList>
    </citation>
    <scope>NUCLEOTIDE SEQUENCE</scope>
    <source>
        <strain evidence="1">NC_groundwater_1482_Ag_S-0.65um_47_24</strain>
    </source>
</reference>
<dbReference type="AlphaFoldDB" id="A0A933GKS3"/>
<sequence length="82" mass="9859">MDGVKVDYDSPWKEVLEAYFKEFLVFFFPAVYDGIDWSRPYGFLDKELQRVVRDAQLGRRLVDKLVKVWRKDGEEKREVGKR</sequence>
<name>A0A933GKS3_UNCTE</name>
<proteinExistence type="predicted"/>
<dbReference type="Proteomes" id="UP000772181">
    <property type="component" value="Unassembled WGS sequence"/>
</dbReference>
<comment type="caution">
    <text evidence="1">The sequence shown here is derived from an EMBL/GenBank/DDBJ whole genome shotgun (WGS) entry which is preliminary data.</text>
</comment>
<evidence type="ECO:0008006" key="3">
    <source>
        <dbReference type="Google" id="ProtNLM"/>
    </source>
</evidence>
<protein>
    <recommendedName>
        <fullName evidence="3">Cytosolic protein</fullName>
    </recommendedName>
</protein>
<accession>A0A933GKS3</accession>
<evidence type="ECO:0000313" key="2">
    <source>
        <dbReference type="Proteomes" id="UP000772181"/>
    </source>
</evidence>